<dbReference type="Proteomes" id="UP000030023">
    <property type="component" value="Unassembled WGS sequence"/>
</dbReference>
<dbReference type="PANTHER" id="PTHR46517">
    <property type="entry name" value="FRUCTOSE-2,6-BISPHOSPHATASE TIGAR"/>
    <property type="match status" value="1"/>
</dbReference>
<sequence>MTENGINVYFVRHGQTYFNYLGRYQGWSDIDLTDKGIEDGKNAGKRLASIHFKAAFSSDLSRAYRTGQLILMKRSCLSRLIRDSDFREVFFGSAEGLK</sequence>
<reference evidence="2 3" key="1">
    <citation type="journal article" date="2014" name="Antonie Van Leeuwenhoek">
        <title>Oenococcus alcoholitolerans sp. nov., a lactic acid bacteria isolated from cachaca and ethanol fermentation processes.</title>
        <authorList>
            <person name="Badotti F."/>
            <person name="Moreira A.P."/>
            <person name="Tonon L.A."/>
            <person name="de Lucena B.T."/>
            <person name="Gomes Fde C."/>
            <person name="Kruger R."/>
            <person name="Thompson C.C."/>
            <person name="de Morais M.A.Jr."/>
            <person name="Rosa C.A."/>
            <person name="Thompson F.L."/>
        </authorList>
    </citation>
    <scope>NUCLEOTIDE SEQUENCE [LARGE SCALE GENOMIC DNA]</scope>
    <source>
        <strain evidence="2 3">UFRJ-M7.2.18</strain>
    </source>
</reference>
<dbReference type="CDD" id="cd07067">
    <property type="entry name" value="HP_PGM_like"/>
    <property type="match status" value="1"/>
</dbReference>
<dbReference type="InterPro" id="IPR013078">
    <property type="entry name" value="His_Pase_superF_clade-1"/>
</dbReference>
<evidence type="ECO:0000313" key="2">
    <source>
        <dbReference type="EMBL" id="KGO32088.1"/>
    </source>
</evidence>
<keyword evidence="1" id="KW-0378">Hydrolase</keyword>
<dbReference type="SMART" id="SM00855">
    <property type="entry name" value="PGAM"/>
    <property type="match status" value="1"/>
</dbReference>
<dbReference type="EMBL" id="AXCV01000102">
    <property type="protein sequence ID" value="KGO32088.1"/>
    <property type="molecule type" value="Genomic_DNA"/>
</dbReference>
<comment type="caution">
    <text evidence="2">The sequence shown here is derived from an EMBL/GenBank/DDBJ whole genome shotgun (WGS) entry which is preliminary data.</text>
</comment>
<dbReference type="Gene3D" id="3.40.50.1240">
    <property type="entry name" value="Phosphoglycerate mutase-like"/>
    <property type="match status" value="1"/>
</dbReference>
<dbReference type="InterPro" id="IPR029033">
    <property type="entry name" value="His_PPase_superfam"/>
</dbReference>
<feature type="non-terminal residue" evidence="2">
    <location>
        <position position="98"/>
    </location>
</feature>
<dbReference type="PANTHER" id="PTHR46517:SF1">
    <property type="entry name" value="FRUCTOSE-2,6-BISPHOSPHATASE TIGAR"/>
    <property type="match status" value="1"/>
</dbReference>
<accession>A0ABR4XRH6</accession>
<gene>
    <name evidence="2" type="ORF">Q757_03145</name>
</gene>
<evidence type="ECO:0000256" key="1">
    <source>
        <dbReference type="ARBA" id="ARBA00022801"/>
    </source>
</evidence>
<dbReference type="Pfam" id="PF00300">
    <property type="entry name" value="His_Phos_1"/>
    <property type="match status" value="1"/>
</dbReference>
<evidence type="ECO:0008006" key="4">
    <source>
        <dbReference type="Google" id="ProtNLM"/>
    </source>
</evidence>
<keyword evidence="3" id="KW-1185">Reference proteome</keyword>
<evidence type="ECO:0000313" key="3">
    <source>
        <dbReference type="Proteomes" id="UP000030023"/>
    </source>
</evidence>
<dbReference type="SUPFAM" id="SSF53254">
    <property type="entry name" value="Phosphoglycerate mutase-like"/>
    <property type="match status" value="1"/>
</dbReference>
<name>A0ABR4XRH6_9LACO</name>
<organism evidence="2 3">
    <name type="scientific">Oenococcus alcoholitolerans</name>
    <dbReference type="NCBI Taxonomy" id="931074"/>
    <lineage>
        <taxon>Bacteria</taxon>
        <taxon>Bacillati</taxon>
        <taxon>Bacillota</taxon>
        <taxon>Bacilli</taxon>
        <taxon>Lactobacillales</taxon>
        <taxon>Lactobacillaceae</taxon>
        <taxon>Oenococcus</taxon>
    </lineage>
</organism>
<dbReference type="InterPro" id="IPR051695">
    <property type="entry name" value="Phosphoglycerate_Mutase"/>
</dbReference>
<protein>
    <recommendedName>
        <fullName evidence="4">Phosphoglycerate mutase</fullName>
    </recommendedName>
</protein>
<proteinExistence type="predicted"/>